<evidence type="ECO:0000256" key="2">
    <source>
        <dbReference type="ARBA" id="ARBA00022723"/>
    </source>
</evidence>
<name>A0A1W1HBS7_9BACT</name>
<dbReference type="AlphaFoldDB" id="A0A1W1HBS7"/>
<dbReference type="Proteomes" id="UP000191931">
    <property type="component" value="Unassembled WGS sequence"/>
</dbReference>
<dbReference type="Pfam" id="PF01155">
    <property type="entry name" value="HypA"/>
    <property type="match status" value="1"/>
</dbReference>
<keyword evidence="1" id="KW-0533">Nickel</keyword>
<reference evidence="4 5" key="1">
    <citation type="submission" date="2017-03" db="EMBL/GenBank/DDBJ databases">
        <authorList>
            <person name="Afonso C.L."/>
            <person name="Miller P.J."/>
            <person name="Scott M.A."/>
            <person name="Spackman E."/>
            <person name="Goraichik I."/>
            <person name="Dimitrov K.M."/>
            <person name="Suarez D.L."/>
            <person name="Swayne D.E."/>
        </authorList>
    </citation>
    <scope>NUCLEOTIDE SEQUENCE [LARGE SCALE GENOMIC DNA]</scope>
    <source>
        <strain evidence="4">PRJEB14757</strain>
    </source>
</reference>
<dbReference type="STRING" id="1246637.MTBBW1_20049"/>
<dbReference type="EMBL" id="FWEV01000112">
    <property type="protein sequence ID" value="SLM29852.1"/>
    <property type="molecule type" value="Genomic_DNA"/>
</dbReference>
<proteinExistence type="predicted"/>
<accession>A0A1W1HBS7</accession>
<keyword evidence="3" id="KW-0862">Zinc</keyword>
<dbReference type="PANTHER" id="PTHR34535">
    <property type="entry name" value="HYDROGENASE MATURATION FACTOR HYPA"/>
    <property type="match status" value="1"/>
</dbReference>
<dbReference type="GO" id="GO:0051604">
    <property type="term" value="P:protein maturation"/>
    <property type="evidence" value="ECO:0007669"/>
    <property type="project" value="InterPro"/>
</dbReference>
<evidence type="ECO:0000256" key="1">
    <source>
        <dbReference type="ARBA" id="ARBA00022596"/>
    </source>
</evidence>
<sequence>MHEEPYAQSILDMAIEKAGDRSITEIVLEVGRFSAIDPKSLEMFFVCLSKGTVAQKASLIFEIVPVTLECKMCHKTKTIDIPQDRPVQPFLASHFRDGCSCGSKKLTVTQGLGIEIATLKIE</sequence>
<evidence type="ECO:0000313" key="5">
    <source>
        <dbReference type="Proteomes" id="UP000191931"/>
    </source>
</evidence>
<keyword evidence="2" id="KW-0479">Metal-binding</keyword>
<dbReference type="GO" id="GO:0016151">
    <property type="term" value="F:nickel cation binding"/>
    <property type="evidence" value="ECO:0007669"/>
    <property type="project" value="InterPro"/>
</dbReference>
<keyword evidence="5" id="KW-1185">Reference proteome</keyword>
<dbReference type="InterPro" id="IPR000688">
    <property type="entry name" value="HypA/HybF"/>
</dbReference>
<dbReference type="PANTHER" id="PTHR34535:SF3">
    <property type="entry name" value="HYDROGENASE MATURATION FACTOR HYPA"/>
    <property type="match status" value="1"/>
</dbReference>
<dbReference type="RefSeq" id="WP_080797734.1">
    <property type="nucleotide sequence ID" value="NZ_LT828540.1"/>
</dbReference>
<dbReference type="Gene3D" id="3.30.2320.80">
    <property type="match status" value="1"/>
</dbReference>
<dbReference type="OrthoDB" id="9800361at2"/>
<gene>
    <name evidence="4" type="ORF">MTBBW1_20049</name>
</gene>
<evidence type="ECO:0000313" key="4">
    <source>
        <dbReference type="EMBL" id="SLM29852.1"/>
    </source>
</evidence>
<dbReference type="PIRSF" id="PIRSF004761">
    <property type="entry name" value="Hydrgn_mat_HypA"/>
    <property type="match status" value="1"/>
</dbReference>
<dbReference type="GO" id="GO:0008270">
    <property type="term" value="F:zinc ion binding"/>
    <property type="evidence" value="ECO:0007669"/>
    <property type="project" value="TreeGrafter"/>
</dbReference>
<protein>
    <submittedName>
        <fullName evidence="4">Putative hydrogenase nickel incorporation protein hypA</fullName>
    </submittedName>
</protein>
<organism evidence="4 5">
    <name type="scientific">Desulfamplus magnetovallimortis</name>
    <dbReference type="NCBI Taxonomy" id="1246637"/>
    <lineage>
        <taxon>Bacteria</taxon>
        <taxon>Pseudomonadati</taxon>
        <taxon>Thermodesulfobacteriota</taxon>
        <taxon>Desulfobacteria</taxon>
        <taxon>Desulfobacterales</taxon>
        <taxon>Desulfobacteraceae</taxon>
        <taxon>Desulfamplus</taxon>
    </lineage>
</organism>
<evidence type="ECO:0000256" key="3">
    <source>
        <dbReference type="ARBA" id="ARBA00022833"/>
    </source>
</evidence>